<reference evidence="1 2" key="1">
    <citation type="journal article" date="2021" name="Sci. Rep.">
        <title>Genome analysis of a halophilic bacterium Halomonas malpeensis YU-PRIM-29(T) reveals its exopolysaccharide and pigment producing capabilities.</title>
        <authorList>
            <person name="Athmika"/>
            <person name="Ghate S.D."/>
            <person name="Arun A.B."/>
            <person name="Rao S.S."/>
            <person name="Kumar S.T.A."/>
            <person name="Kandiyil M.K."/>
            <person name="Saptami K."/>
            <person name="Rekha P.D."/>
        </authorList>
    </citation>
    <scope>NUCLEOTIDE SEQUENCE [LARGE SCALE GENOMIC DNA]</scope>
    <source>
        <strain evidence="2">prim 29</strain>
    </source>
</reference>
<gene>
    <name evidence="1" type="ORF">GEV37_12645</name>
</gene>
<name>A0ABS8DUJ2_9GAMM</name>
<sequence length="104" mass="12190">MTFRVFGMTESKARQLARATPPRPQEDLKVYEERVCQKFDALMEGKRVVPVSASFDAPQFARQFIDMARRSGRHRNLMIKYPQEIDVVKRGKPAKKTVWLEYTQ</sequence>
<accession>A0ABS8DUJ2</accession>
<comment type="caution">
    <text evidence="1">The sequence shown here is derived from an EMBL/GenBank/DDBJ whole genome shotgun (WGS) entry which is preliminary data.</text>
</comment>
<evidence type="ECO:0000313" key="1">
    <source>
        <dbReference type="EMBL" id="MCB8889962.1"/>
    </source>
</evidence>
<proteinExistence type="predicted"/>
<dbReference type="EMBL" id="WHVL01000005">
    <property type="protein sequence ID" value="MCB8889962.1"/>
    <property type="molecule type" value="Genomic_DNA"/>
</dbReference>
<dbReference type="Proteomes" id="UP001319882">
    <property type="component" value="Unassembled WGS sequence"/>
</dbReference>
<organism evidence="1 2">
    <name type="scientific">Vreelandella malpeensis</name>
    <dbReference type="NCBI Taxonomy" id="1172368"/>
    <lineage>
        <taxon>Bacteria</taxon>
        <taxon>Pseudomonadati</taxon>
        <taxon>Pseudomonadota</taxon>
        <taxon>Gammaproteobacteria</taxon>
        <taxon>Oceanospirillales</taxon>
        <taxon>Halomonadaceae</taxon>
        <taxon>Vreelandella</taxon>
    </lineage>
</organism>
<protein>
    <submittedName>
        <fullName evidence="1">Uncharacterized protein</fullName>
    </submittedName>
</protein>
<dbReference type="RefSeq" id="WP_227390628.1">
    <property type="nucleotide sequence ID" value="NZ_JBHSCJ010000002.1"/>
</dbReference>
<keyword evidence="2" id="KW-1185">Reference proteome</keyword>
<evidence type="ECO:0000313" key="2">
    <source>
        <dbReference type="Proteomes" id="UP001319882"/>
    </source>
</evidence>